<feature type="compositionally biased region" description="Basic and acidic residues" evidence="1">
    <location>
        <begin position="369"/>
        <end position="390"/>
    </location>
</feature>
<reference evidence="5" key="4">
    <citation type="journal article" date="2015" name="PLoS ONE">
        <title>Comprehensive Evaluation of Toxoplasma gondii VEG and Neospora caninum LIV Genomes with Tachyzoite Stage Transcriptome and Proteome Defines Novel Transcript Features.</title>
        <authorList>
            <person name="Ramaprasad A."/>
            <person name="Mourier T."/>
            <person name="Naeem R."/>
            <person name="Malas T.B."/>
            <person name="Moussa E."/>
            <person name="Panigrahi A."/>
            <person name="Vermont S.J."/>
            <person name="Otto T.D."/>
            <person name="Wastling J."/>
            <person name="Pain A."/>
        </authorList>
    </citation>
    <scope>NUCLEOTIDE SEQUENCE</scope>
    <source>
        <strain evidence="5">Liverpool</strain>
    </source>
</reference>
<feature type="compositionally biased region" description="Basic and acidic residues" evidence="1">
    <location>
        <begin position="463"/>
        <end position="475"/>
    </location>
</feature>
<dbReference type="RefSeq" id="XP_003882456.1">
    <property type="nucleotide sequence ID" value="XM_003882407.1"/>
</dbReference>
<dbReference type="PROSITE" id="PS50011">
    <property type="entry name" value="PROTEIN_KINASE_DOM"/>
    <property type="match status" value="1"/>
</dbReference>
<feature type="region of interest" description="Disordered" evidence="1">
    <location>
        <begin position="218"/>
        <end position="267"/>
    </location>
</feature>
<evidence type="ECO:0000313" key="4">
    <source>
        <dbReference type="EMBL" id="CBZ52424.1"/>
    </source>
</evidence>
<name>F0VFD0_NEOCL</name>
<dbReference type="EMBL" id="FR823388">
    <property type="protein sequence ID" value="CBZ52424.1"/>
    <property type="molecule type" value="Genomic_DNA"/>
</dbReference>
<sequence length="1080" mass="116385">MPGHKRRCAGPSAASALRPPCLIGLFLFILSLFHSKIRRTPFLLETGAADASLHREGSDDSTEDRPLRWDRGLSAQSLHARQTGASPDKEIEAAYVMYDRITRTQSHGWTTDRDRRVAQLSGAFPYGSSRDAVTSSSEARTPKDRPERLWEGETNHDDAPQTGGSGDVPRARASSSEGFRAVSSPTEHWGDREEPEDHVRLDRADVVAPDAHGIQFSAGWEETRDASSGQAENRQAARGAEPHWREGLSRPRADAPRKQAGSFDSPAYSDLFRASQDAPWPSLLPASVHQRSSFARATHIPTLLPSAQNSWATQPSAFEARGRVPNYKHGQANQLSDEGARGELSESEASRIYSATSGARGYGRAGVQADRRRDAADVLDDRASVNREGDVPGTLGPSGMYPTLNTDTLLDQLGIPRASTADNFLSHSGRSGAEREPPRPALVPRGAPSSSVGAGDNGSYALPRDDVVPRREHAPGRLGPSLLPGAVPAGSFDGRNGVASLQYQGGLSAFRRPAVLGQGGAPGSALLVDSAQYPQRLIGSAPVGYPGPPPTLLSSSPFLDAFMQNRGGIHLGAQPFATQSVLSSAVAGSAGSAASGSDKWWREKDGWVWPELPALSPSDIEAGIKDISGHSQMVRIEAHLARSQVNAGHALGQYINPGKRYELFDVEDRLPVMVAARGKILGFGAYGVVVEFVDVSGSMSGRRRPAPSEPSPLTGDGEGVSNSHEAGRGCATASERDDRRGEKADGGTSGPLGPCPERSSEASGRMDSLRRLGSGALKSVPENGAATESRDSPPGRATYAAKIMYWSKAKSGVNPEEVQSSLSDFVREELEAFRLLRETDISDDDLFHKHGLVVPQGVRRVARLPPLLRASAALFPDTPLFFLNELIMYPALKCSLDMMAQDHFTREGLRVLVRRLVKVVAGLHQLGFTHNDIKPQNFLVGGDGMVYVGDFAYLIPLGSIQDCNKGFTIDYSSPELMACALKNRKMAMGPERDSWAVGVSAYRLACKNKFPFSLDRKFNANSDPRHIAAYIAGVKESDLETSRCGNEDRLLMSIVLRLLQPDPAKRATVDELVKEPFFQD</sequence>
<keyword evidence="5" id="KW-0418">Kinase</keyword>
<dbReference type="GO" id="GO:0004674">
    <property type="term" value="F:protein serine/threonine kinase activity"/>
    <property type="evidence" value="ECO:0007669"/>
    <property type="project" value="TreeGrafter"/>
</dbReference>
<protein>
    <submittedName>
        <fullName evidence="5">Rhoptry kinase family protein ROP25, putative</fullName>
    </submittedName>
</protein>
<feature type="compositionally biased region" description="Basic and acidic residues" evidence="1">
    <location>
        <begin position="240"/>
        <end position="257"/>
    </location>
</feature>
<reference evidence="6" key="3">
    <citation type="journal article" date="2012" name="PLoS Pathog.">
        <title>Comparative genomics of the apicomplexan parasites Toxoplasma gondii and Neospora caninum: Coccidia differing in host range and transmission strategy.</title>
        <authorList>
            <person name="Reid A.J."/>
            <person name="Vermont S.J."/>
            <person name="Cotton J.A."/>
            <person name="Harris D."/>
            <person name="Hill-Cawthorne G.A."/>
            <person name="Konen-Waisman S."/>
            <person name="Latham S.M."/>
            <person name="Mourier T."/>
            <person name="Norton R."/>
            <person name="Quail M.A."/>
            <person name="Sanders M."/>
            <person name="Shanmugam D."/>
            <person name="Sohal A."/>
            <person name="Wasmuth J.D."/>
            <person name="Brunk B."/>
            <person name="Grigg M.E."/>
            <person name="Howard J.C."/>
            <person name="Parkinson J."/>
            <person name="Roos D.S."/>
            <person name="Trees A.J."/>
            <person name="Berriman M."/>
            <person name="Pain A."/>
            <person name="Wastling J.M."/>
        </authorList>
    </citation>
    <scope>NUCLEOTIDE SEQUENCE [LARGE SCALE GENOMIC DNA]</scope>
    <source>
        <strain evidence="6">Liverpool</strain>
    </source>
</reference>
<feature type="region of interest" description="Disordered" evidence="1">
    <location>
        <begin position="121"/>
        <end position="197"/>
    </location>
</feature>
<dbReference type="PROSITE" id="PS00108">
    <property type="entry name" value="PROTEIN_KINASE_ST"/>
    <property type="match status" value="1"/>
</dbReference>
<dbReference type="VEuPathDB" id="ToxoDB:NCLIV_022130"/>
<dbReference type="GeneID" id="13444423"/>
<dbReference type="Gene3D" id="1.10.510.10">
    <property type="entry name" value="Transferase(Phosphotransferase) domain 1"/>
    <property type="match status" value="1"/>
</dbReference>
<feature type="region of interest" description="Disordered" evidence="1">
    <location>
        <begin position="421"/>
        <end position="485"/>
    </location>
</feature>
<feature type="transmembrane region" description="Helical" evidence="2">
    <location>
        <begin position="12"/>
        <end position="33"/>
    </location>
</feature>
<dbReference type="InterPro" id="IPR011009">
    <property type="entry name" value="Kinase-like_dom_sf"/>
</dbReference>
<organism evidence="4 6">
    <name type="scientific">Neospora caninum (strain Liverpool)</name>
    <dbReference type="NCBI Taxonomy" id="572307"/>
    <lineage>
        <taxon>Eukaryota</taxon>
        <taxon>Sar</taxon>
        <taxon>Alveolata</taxon>
        <taxon>Apicomplexa</taxon>
        <taxon>Conoidasida</taxon>
        <taxon>Coccidia</taxon>
        <taxon>Eucoccidiorida</taxon>
        <taxon>Eimeriorina</taxon>
        <taxon>Sarcocystidae</taxon>
        <taxon>Neospora</taxon>
    </lineage>
</organism>
<dbReference type="eggNOG" id="KOG0583">
    <property type="taxonomic scope" value="Eukaryota"/>
</dbReference>
<keyword evidence="2" id="KW-0812">Transmembrane</keyword>
<dbReference type="EMBL" id="LN714481">
    <property type="protein sequence ID" value="CEL66396.1"/>
    <property type="molecule type" value="Genomic_DNA"/>
</dbReference>
<evidence type="ECO:0000313" key="5">
    <source>
        <dbReference type="EMBL" id="CEL66396.1"/>
    </source>
</evidence>
<dbReference type="OrthoDB" id="331171at2759"/>
<dbReference type="InterPro" id="IPR000719">
    <property type="entry name" value="Prot_kinase_dom"/>
</dbReference>
<feature type="region of interest" description="Disordered" evidence="1">
    <location>
        <begin position="698"/>
        <end position="795"/>
    </location>
</feature>
<gene>
    <name evidence="5" type="ORF">BN1204_022130</name>
    <name evidence="4" type="ORF">NCLIV_022130</name>
</gene>
<dbReference type="GO" id="GO:0005634">
    <property type="term" value="C:nucleus"/>
    <property type="evidence" value="ECO:0007669"/>
    <property type="project" value="TreeGrafter"/>
</dbReference>
<dbReference type="Pfam" id="PF00069">
    <property type="entry name" value="Pkinase"/>
    <property type="match status" value="1"/>
</dbReference>
<dbReference type="PANTHER" id="PTHR44167">
    <property type="entry name" value="OVARIAN-SPECIFIC SERINE/THREONINE-PROTEIN KINASE LOK-RELATED"/>
    <property type="match status" value="1"/>
</dbReference>
<feature type="compositionally biased region" description="Basic and acidic residues" evidence="1">
    <location>
        <begin position="188"/>
        <end position="197"/>
    </location>
</feature>
<reference evidence="4" key="2">
    <citation type="submission" date="2011-03" db="EMBL/GenBank/DDBJ databases">
        <title>Comparative genomics and transcriptomics of Neospora caninum and Toxoplasma gondii.</title>
        <authorList>
            <person name="Reid A.J."/>
            <person name="Sohal A."/>
            <person name="Harris D."/>
            <person name="Quail M."/>
            <person name="Sanders M."/>
            <person name="Berriman M."/>
            <person name="Wastling J.M."/>
            <person name="Pain A."/>
        </authorList>
    </citation>
    <scope>NUCLEOTIDE SEQUENCE</scope>
    <source>
        <strain evidence="4">Liverpool</strain>
    </source>
</reference>
<dbReference type="SUPFAM" id="SSF56112">
    <property type="entry name" value="Protein kinase-like (PK-like)"/>
    <property type="match status" value="1"/>
</dbReference>
<dbReference type="SMART" id="SM00220">
    <property type="entry name" value="S_TKc"/>
    <property type="match status" value="1"/>
</dbReference>
<keyword evidence="2" id="KW-0472">Membrane</keyword>
<accession>F0VFD0</accession>
<dbReference type="OMA" id="SPELMAC"/>
<evidence type="ECO:0000256" key="2">
    <source>
        <dbReference type="SAM" id="Phobius"/>
    </source>
</evidence>
<dbReference type="GO" id="GO:0044773">
    <property type="term" value="P:mitotic DNA damage checkpoint signaling"/>
    <property type="evidence" value="ECO:0007669"/>
    <property type="project" value="TreeGrafter"/>
</dbReference>
<reference evidence="4" key="1">
    <citation type="submission" date="2011-02" db="EMBL/GenBank/DDBJ databases">
        <authorList>
            <person name="Aslett M."/>
        </authorList>
    </citation>
    <scope>NUCLEOTIDE SEQUENCE</scope>
    <source>
        <strain evidence="4">Liverpool</strain>
    </source>
</reference>
<feature type="compositionally biased region" description="Basic and acidic residues" evidence="1">
    <location>
        <begin position="734"/>
        <end position="745"/>
    </location>
</feature>
<evidence type="ECO:0000259" key="3">
    <source>
        <dbReference type="PROSITE" id="PS50011"/>
    </source>
</evidence>
<dbReference type="InterPro" id="IPR008271">
    <property type="entry name" value="Ser/Thr_kinase_AS"/>
</dbReference>
<keyword evidence="6" id="KW-1185">Reference proteome</keyword>
<dbReference type="PANTHER" id="PTHR44167:SF24">
    <property type="entry name" value="SERINE_THREONINE-PROTEIN KINASE CHK2"/>
    <property type="match status" value="1"/>
</dbReference>
<dbReference type="Proteomes" id="UP000007494">
    <property type="component" value="Chromosome VIIa"/>
</dbReference>
<dbReference type="AlphaFoldDB" id="F0VFD0"/>
<evidence type="ECO:0000313" key="6">
    <source>
        <dbReference type="Proteomes" id="UP000007494"/>
    </source>
</evidence>
<evidence type="ECO:0000256" key="1">
    <source>
        <dbReference type="SAM" id="MobiDB-lite"/>
    </source>
</evidence>
<proteinExistence type="predicted"/>
<dbReference type="GO" id="GO:0005524">
    <property type="term" value="F:ATP binding"/>
    <property type="evidence" value="ECO:0007669"/>
    <property type="project" value="InterPro"/>
</dbReference>
<feature type="region of interest" description="Disordered" evidence="1">
    <location>
        <begin position="329"/>
        <end position="403"/>
    </location>
</feature>
<feature type="compositionally biased region" description="Basic and acidic residues" evidence="1">
    <location>
        <begin position="140"/>
        <end position="159"/>
    </location>
</feature>
<dbReference type="InParanoid" id="F0VFD0"/>
<keyword evidence="2" id="KW-1133">Transmembrane helix</keyword>
<feature type="domain" description="Protein kinase" evidence="3">
    <location>
        <begin position="766"/>
        <end position="1078"/>
    </location>
</feature>
<keyword evidence="5" id="KW-0808">Transferase</keyword>